<sequence>MAEANRGGVAQSVAERAIDPAMEIAALRLTGADRLDPVRFHFIEALARRSRGQRGEVKRILDGKLREALAAYRRRFERTQDDARETIARAGEHDRDVADELQRLFVAGDFSGVSRYVTRLAKSDPQVSLADLARHLAQDSPEDVDGGPAGNIESRAELKAMRYFRNTWSRLSVDRQVTQAIEQGPENAGPLNSHRLVLRSLALMRDISPDYLNRFVSYVDTLLWLDQADGRHRPRPGKQLTTKRR</sequence>
<dbReference type="EMBL" id="CP001715">
    <property type="protein sequence ID" value="ACV33684.1"/>
    <property type="molecule type" value="Genomic_DNA"/>
</dbReference>
<reference evidence="1" key="2">
    <citation type="submission" date="2009-09" db="EMBL/GenBank/DDBJ databases">
        <title>Complete sequence of chromosome of Candidatus Accumulibacter phosphatis clade IIA str. UW-1.</title>
        <authorList>
            <consortium name="US DOE Joint Genome Institute"/>
            <person name="Martin H.G."/>
            <person name="Ivanova N."/>
            <person name="Kunin V."/>
            <person name="Warnecke F."/>
            <person name="Barry K."/>
            <person name="He S."/>
            <person name="Salamov A."/>
            <person name="Szeto E."/>
            <person name="Dalin E."/>
            <person name="Pangilinan J.L."/>
            <person name="Lapidus A."/>
            <person name="Lowry S."/>
            <person name="Kyrpides N.C."/>
            <person name="McMahon K.D."/>
            <person name="Hugenholtz P."/>
        </authorList>
    </citation>
    <scope>NUCLEOTIDE SEQUENCE [LARGE SCALE GENOMIC DNA]</scope>
    <source>
        <strain evidence="1">UW-1</strain>
    </source>
</reference>
<proteinExistence type="predicted"/>
<organism evidence="1">
    <name type="scientific">Accumulibacter regalis</name>
    <dbReference type="NCBI Taxonomy" id="522306"/>
    <lineage>
        <taxon>Bacteria</taxon>
        <taxon>Pseudomonadati</taxon>
        <taxon>Pseudomonadota</taxon>
        <taxon>Betaproteobacteria</taxon>
        <taxon>Candidatus Accumulibacter</taxon>
    </lineage>
</organism>
<dbReference type="eggNOG" id="ENOG5031XRK">
    <property type="taxonomic scope" value="Bacteria"/>
</dbReference>
<dbReference type="KEGG" id="app:CAP2UW1_0327"/>
<protein>
    <recommendedName>
        <fullName evidence="2">DUF2894 domain-containing protein</fullName>
    </recommendedName>
</protein>
<dbReference type="InterPro" id="IPR021549">
    <property type="entry name" value="DUF2894"/>
</dbReference>
<accession>C7RK93</accession>
<reference evidence="1" key="1">
    <citation type="submission" date="2009-08" db="EMBL/GenBank/DDBJ databases">
        <authorList>
            <consortium name="US DOE Joint Genome Institute"/>
            <person name="Lucas S."/>
            <person name="Copeland A."/>
            <person name="Lapidus A."/>
            <person name="Glavina del Rio T."/>
            <person name="Dalin E."/>
            <person name="Tice H."/>
            <person name="Bruce D."/>
            <person name="Barry K."/>
            <person name="Pitluck S."/>
            <person name="Lowry S."/>
            <person name="Larimer F."/>
            <person name="Land M."/>
            <person name="Hauser L."/>
            <person name="Kyrpides N."/>
            <person name="Ivanova N."/>
            <person name="McMahon K.D."/>
            <person name="Hugenholtz P."/>
        </authorList>
    </citation>
    <scope>NUCLEOTIDE SEQUENCE</scope>
    <source>
        <strain evidence="1">UW-1</strain>
    </source>
</reference>
<name>C7RK93_ACCRE</name>
<dbReference type="AlphaFoldDB" id="C7RK93"/>
<evidence type="ECO:0000313" key="1">
    <source>
        <dbReference type="EMBL" id="ACV33684.1"/>
    </source>
</evidence>
<gene>
    <name evidence="1" type="ordered locus">CAP2UW1_0327</name>
</gene>
<evidence type="ECO:0008006" key="2">
    <source>
        <dbReference type="Google" id="ProtNLM"/>
    </source>
</evidence>
<dbReference type="STRING" id="522306.CAP2UW1_0327"/>
<dbReference type="Pfam" id="PF11445">
    <property type="entry name" value="DUF2894"/>
    <property type="match status" value="1"/>
</dbReference>
<dbReference type="HOGENOM" id="CLU_082347_1_0_4"/>